<feature type="region of interest" description="Disordered" evidence="10">
    <location>
        <begin position="720"/>
        <end position="743"/>
    </location>
</feature>
<keyword evidence="7 11" id="KW-1133">Transmembrane helix</keyword>
<dbReference type="InterPro" id="IPR039261">
    <property type="entry name" value="FNR_nucleotide-bd"/>
</dbReference>
<evidence type="ECO:0000256" key="5">
    <source>
        <dbReference type="ARBA" id="ARBA00022837"/>
    </source>
</evidence>
<dbReference type="SUPFAM" id="SSF63380">
    <property type="entry name" value="Riboflavin synthase domain-like"/>
    <property type="match status" value="1"/>
</dbReference>
<dbReference type="GO" id="GO:0005509">
    <property type="term" value="F:calcium ion binding"/>
    <property type="evidence" value="ECO:0007669"/>
    <property type="project" value="InterPro"/>
</dbReference>
<keyword evidence="3 11" id="KW-0812">Transmembrane</keyword>
<dbReference type="Pfam" id="PF08030">
    <property type="entry name" value="NAD_binding_6"/>
    <property type="match status" value="1"/>
</dbReference>
<feature type="transmembrane region" description="Helical" evidence="11">
    <location>
        <begin position="572"/>
        <end position="589"/>
    </location>
</feature>
<dbReference type="InterPro" id="IPR002048">
    <property type="entry name" value="EF_hand_dom"/>
</dbReference>
<dbReference type="Pfam" id="PF01794">
    <property type="entry name" value="Ferric_reduct"/>
    <property type="match status" value="1"/>
</dbReference>
<dbReference type="InterPro" id="IPR050369">
    <property type="entry name" value="RBOH/FRE"/>
</dbReference>
<evidence type="ECO:0000256" key="2">
    <source>
        <dbReference type="ARBA" id="ARBA00022630"/>
    </source>
</evidence>
<dbReference type="InParanoid" id="A0A7E5W4R8"/>
<dbReference type="PROSITE" id="PS50222">
    <property type="entry name" value="EF_HAND_2"/>
    <property type="match status" value="3"/>
</dbReference>
<feature type="transmembrane region" description="Helical" evidence="11">
    <location>
        <begin position="437"/>
        <end position="459"/>
    </location>
</feature>
<dbReference type="Gene3D" id="1.10.238.10">
    <property type="entry name" value="EF-hand"/>
    <property type="match status" value="2"/>
</dbReference>
<evidence type="ECO:0000256" key="4">
    <source>
        <dbReference type="ARBA" id="ARBA00022827"/>
    </source>
</evidence>
<dbReference type="Gene3D" id="2.40.30.10">
    <property type="entry name" value="Translation factors"/>
    <property type="match status" value="1"/>
</dbReference>
<dbReference type="InterPro" id="IPR013130">
    <property type="entry name" value="Fe3_Rdtase_TM_dom"/>
</dbReference>
<dbReference type="GO" id="GO:0006952">
    <property type="term" value="P:defense response"/>
    <property type="evidence" value="ECO:0007669"/>
    <property type="project" value="TreeGrafter"/>
</dbReference>
<dbReference type="PANTHER" id="PTHR11972:SF58">
    <property type="entry name" value="NADPH OXIDASE 5"/>
    <property type="match status" value="1"/>
</dbReference>
<dbReference type="GO" id="GO:0043020">
    <property type="term" value="C:NADPH oxidase complex"/>
    <property type="evidence" value="ECO:0007669"/>
    <property type="project" value="TreeGrafter"/>
</dbReference>
<dbReference type="GO" id="GO:0042554">
    <property type="term" value="P:superoxide anion generation"/>
    <property type="evidence" value="ECO:0007669"/>
    <property type="project" value="TreeGrafter"/>
</dbReference>
<dbReference type="InterPro" id="IPR017927">
    <property type="entry name" value="FAD-bd_FR_type"/>
</dbReference>
<dbReference type="CDD" id="cd00051">
    <property type="entry name" value="EFh"/>
    <property type="match status" value="2"/>
</dbReference>
<keyword evidence="4" id="KW-0274">FAD</keyword>
<dbReference type="CTD" id="5740310"/>
<feature type="compositionally biased region" description="Low complexity" evidence="10">
    <location>
        <begin position="725"/>
        <end position="740"/>
    </location>
</feature>
<dbReference type="Pfam" id="PF13202">
    <property type="entry name" value="EF-hand_5"/>
    <property type="match status" value="1"/>
</dbReference>
<keyword evidence="2" id="KW-0285">Flavoprotein</keyword>
<dbReference type="SUPFAM" id="SSF47473">
    <property type="entry name" value="EF-hand"/>
    <property type="match status" value="2"/>
</dbReference>
<sequence>MASNGTTPEIVTHFETVDLDKEKEYVNGTNGFNGTNGTNGTLSLCGLDGNCLGVPRTGHRPSIMEVECAKERTRLALLKQCSAIFKQGDQRYTKESLHRTFQDEDLLERIFRLFDVDTAEHLVQNEWLEYLKERLTEDKQIDFVEQVESVAYVLCGNGVIKLDTFQQILKNKVVTNKLFRVVDTDGDGYATGDEIMEFLSTVTSSRPRVGFDKHSVDRLEKLFRETVGDEKEITREQFQKIVVSKNPFFTERVFQIFDEDDSGAISLQEFIAAVHRFAGQTPEDKIRFLFKVYDLDGDGLIQHRELQHVMRACMEENGMQFSDDQLLELTTAMFEDADTEHRGAITYEALKKQLSNHDGLLENLSISIDRWLVPPKEEPKKPVSVLQRLSSLKPYQLSRPYFRNNYVYLTYLGVFFMVNIVLFVARSVEYREANGFVILARACGQCLNFNCAWVLVLMLRNCLTQLRVRGCSSFLPLDHHIYLHKLTGVLITIYSAVHTGMHLCNFSLIVIYDAKVNAANFTLSEWLLTQKPGMFGLVAGCANPTGVALAVILLVMFVCSQPFIRRGGSFEVFYWSHLLYVPFWLLLLFHGPNFWKWFVVPGTIYLSERIMRLVWMRSERGKTYISSGILLPSRVTHLVVKRPPLFDFHAGDYVFVNIPAIATYEWHPFTISSAPELEGYLWLHIRGVGEWTNRLYSYFEREQARLQGGEDLPAIENGHQKLARSISSQSKKSRKSSINSVKKRSVDFSPTSFTNHAFVGDDALSLDPKPIELPSITTKVSYHPSLLAPARTLEKSRSMPDVQKNVKKRQRLMALRDFMRSESESKLDEDSLRSARKSFGLASRIPHNKSLVHSFRYMRTKPTIIAFKTPSFDERRRSNDSILTLARRRLSKSLSPDRDVESQPEKIDENDGSVVTDEFENYPVGKPLEIYLDGPYGAASSHIFVAQHAALVAAGIGVTPFASILQAVMYRYWSARRDCPSCGHSWAADMPTQNMNLKKVDFFWINREQRSFEWFVSLLSQLEIEQAELGGAMERFLEMHMYITSALQKSDMKAVGLQLALDLLHEKEKRDLITGLKTRTNAGRPNWDKVFKQLQEQNKGKVTVFYCGPPQLAKILRVKCDQFGFAFRKEVF</sequence>
<dbReference type="FunFam" id="2.40.30.10:FF:000056">
    <property type="entry name" value="NADPH oxidase 5"/>
    <property type="match status" value="1"/>
</dbReference>
<dbReference type="RefSeq" id="XP_026735658.1">
    <property type="nucleotide sequence ID" value="XM_026879857.1"/>
</dbReference>
<name>A0A7E5W4R8_TRINI</name>
<feature type="domain" description="FAD-binding FR-type" evidence="13">
    <location>
        <begin position="606"/>
        <end position="726"/>
    </location>
</feature>
<feature type="domain" description="EF-hand" evidence="12">
    <location>
        <begin position="281"/>
        <end position="316"/>
    </location>
</feature>
<evidence type="ECO:0000313" key="15">
    <source>
        <dbReference type="RefSeq" id="XP_026735658.1"/>
    </source>
</evidence>
<dbReference type="GO" id="GO:0016175">
    <property type="term" value="F:superoxide-generating NAD(P)H oxidase activity"/>
    <property type="evidence" value="ECO:0007669"/>
    <property type="project" value="TreeGrafter"/>
</dbReference>
<evidence type="ECO:0000256" key="6">
    <source>
        <dbReference type="ARBA" id="ARBA00022857"/>
    </source>
</evidence>
<keyword evidence="8" id="KW-0560">Oxidoreductase</keyword>
<evidence type="ECO:0000256" key="10">
    <source>
        <dbReference type="SAM" id="MobiDB-lite"/>
    </source>
</evidence>
<protein>
    <submittedName>
        <fullName evidence="15">NADPH oxidase 5 isoform X1</fullName>
    </submittedName>
</protein>
<dbReference type="Pfam" id="PF13833">
    <property type="entry name" value="EF-hand_8"/>
    <property type="match status" value="1"/>
</dbReference>
<keyword evidence="9 11" id="KW-0472">Membrane</keyword>
<dbReference type="GeneID" id="113499387"/>
<dbReference type="Gene3D" id="3.40.50.80">
    <property type="entry name" value="Nucleotide-binding domain of ferredoxin-NADP reductase (FNR) module"/>
    <property type="match status" value="1"/>
</dbReference>
<keyword evidence="6" id="KW-0521">NADP</keyword>
<dbReference type="Proteomes" id="UP000322000">
    <property type="component" value="Chromosome 12"/>
</dbReference>
<dbReference type="FunFam" id="1.10.238.10:FF:000258">
    <property type="entry name" value="NADPH oxidase, isoform B"/>
    <property type="match status" value="1"/>
</dbReference>
<evidence type="ECO:0000256" key="7">
    <source>
        <dbReference type="ARBA" id="ARBA00022989"/>
    </source>
</evidence>
<feature type="transmembrane region" description="Helical" evidence="11">
    <location>
        <begin position="489"/>
        <end position="512"/>
    </location>
</feature>
<dbReference type="InterPro" id="IPR017938">
    <property type="entry name" value="Riboflavin_synthase-like_b-brl"/>
</dbReference>
<dbReference type="Pfam" id="PF08022">
    <property type="entry name" value="FAD_binding_8"/>
    <property type="match status" value="1"/>
</dbReference>
<keyword evidence="14" id="KW-1185">Reference proteome</keyword>
<evidence type="ECO:0000313" key="14">
    <source>
        <dbReference type="Proteomes" id="UP000322000"/>
    </source>
</evidence>
<comment type="subcellular location">
    <subcellularLocation>
        <location evidence="1">Membrane</location>
        <topology evidence="1">Multi-pass membrane protein</topology>
    </subcellularLocation>
</comment>
<gene>
    <name evidence="15" type="primary">LOC113499387</name>
</gene>
<dbReference type="InterPro" id="IPR011992">
    <property type="entry name" value="EF-hand-dom_pair"/>
</dbReference>
<feature type="domain" description="EF-hand" evidence="12">
    <location>
        <begin position="170"/>
        <end position="205"/>
    </location>
</feature>
<dbReference type="SUPFAM" id="SSF52343">
    <property type="entry name" value="Ferredoxin reductase-like, C-terminal NADP-linked domain"/>
    <property type="match status" value="1"/>
</dbReference>
<dbReference type="FunFam" id="3.40.50.80:FF:000012">
    <property type="entry name" value="NADPH oxidase, isoform B"/>
    <property type="match status" value="1"/>
</dbReference>
<dbReference type="PANTHER" id="PTHR11972">
    <property type="entry name" value="NADPH OXIDASE"/>
    <property type="match status" value="1"/>
</dbReference>
<evidence type="ECO:0000256" key="3">
    <source>
        <dbReference type="ARBA" id="ARBA00022692"/>
    </source>
</evidence>
<dbReference type="InterPro" id="IPR013121">
    <property type="entry name" value="Fe_red_NAD-bd_6"/>
</dbReference>
<dbReference type="FunCoup" id="A0A7E5W4R8">
    <property type="interactions" value="36"/>
</dbReference>
<dbReference type="PRINTS" id="PR00450">
    <property type="entry name" value="RECOVERIN"/>
</dbReference>
<dbReference type="OrthoDB" id="167398at2759"/>
<dbReference type="AlphaFoldDB" id="A0A7E5W4R8"/>
<dbReference type="InterPro" id="IPR018247">
    <property type="entry name" value="EF_Hand_1_Ca_BS"/>
</dbReference>
<evidence type="ECO:0000256" key="1">
    <source>
        <dbReference type="ARBA" id="ARBA00004141"/>
    </source>
</evidence>
<keyword evidence="5" id="KW-0106">Calcium</keyword>
<feature type="transmembrane region" description="Helical" evidence="11">
    <location>
        <begin position="406"/>
        <end position="425"/>
    </location>
</feature>
<evidence type="ECO:0000256" key="8">
    <source>
        <dbReference type="ARBA" id="ARBA00023002"/>
    </source>
</evidence>
<evidence type="ECO:0000259" key="12">
    <source>
        <dbReference type="PROSITE" id="PS50222"/>
    </source>
</evidence>
<feature type="transmembrane region" description="Helical" evidence="11">
    <location>
        <begin position="532"/>
        <end position="560"/>
    </location>
</feature>
<dbReference type="PROSITE" id="PS51384">
    <property type="entry name" value="FAD_FR"/>
    <property type="match status" value="1"/>
</dbReference>
<feature type="domain" description="EF-hand" evidence="12">
    <location>
        <begin position="245"/>
        <end position="280"/>
    </location>
</feature>
<dbReference type="PROSITE" id="PS00018">
    <property type="entry name" value="EF_HAND_1"/>
    <property type="match status" value="2"/>
</dbReference>
<organism evidence="14 15">
    <name type="scientific">Trichoplusia ni</name>
    <name type="common">Cabbage looper</name>
    <dbReference type="NCBI Taxonomy" id="7111"/>
    <lineage>
        <taxon>Eukaryota</taxon>
        <taxon>Metazoa</taxon>
        <taxon>Ecdysozoa</taxon>
        <taxon>Arthropoda</taxon>
        <taxon>Hexapoda</taxon>
        <taxon>Insecta</taxon>
        <taxon>Pterygota</taxon>
        <taxon>Neoptera</taxon>
        <taxon>Endopterygota</taxon>
        <taxon>Lepidoptera</taxon>
        <taxon>Glossata</taxon>
        <taxon>Ditrysia</taxon>
        <taxon>Noctuoidea</taxon>
        <taxon>Noctuidae</taxon>
        <taxon>Plusiinae</taxon>
        <taxon>Trichoplusia</taxon>
    </lineage>
</organism>
<dbReference type="SMART" id="SM00054">
    <property type="entry name" value="EFh"/>
    <property type="match status" value="5"/>
</dbReference>
<accession>A0A7E5W4R8</accession>
<proteinExistence type="predicted"/>
<evidence type="ECO:0000259" key="13">
    <source>
        <dbReference type="PROSITE" id="PS51384"/>
    </source>
</evidence>
<evidence type="ECO:0000256" key="9">
    <source>
        <dbReference type="ARBA" id="ARBA00023136"/>
    </source>
</evidence>
<dbReference type="Pfam" id="PF13499">
    <property type="entry name" value="EF-hand_7"/>
    <property type="match status" value="1"/>
</dbReference>
<dbReference type="CDD" id="cd06186">
    <property type="entry name" value="NOX_Duox_like_FAD_NADP"/>
    <property type="match status" value="2"/>
</dbReference>
<dbReference type="SFLD" id="SFLDG01169">
    <property type="entry name" value="NADPH_oxidase_subgroup_(NOX)"/>
    <property type="match status" value="1"/>
</dbReference>
<reference evidence="15" key="1">
    <citation type="submission" date="2025-08" db="UniProtKB">
        <authorList>
            <consortium name="RefSeq"/>
        </authorList>
    </citation>
    <scope>IDENTIFICATION</scope>
</reference>
<dbReference type="InterPro" id="IPR013112">
    <property type="entry name" value="FAD-bd_8"/>
</dbReference>
<evidence type="ECO:0000256" key="11">
    <source>
        <dbReference type="SAM" id="Phobius"/>
    </source>
</evidence>
<dbReference type="KEGG" id="tnl:113499387"/>